<feature type="transmembrane region" description="Helical" evidence="1">
    <location>
        <begin position="167"/>
        <end position="188"/>
    </location>
</feature>
<sequence length="192" mass="21124">MKRAFQTASCAMLAAALLFYVWQNGFAAAGGQISLPKALWLGAAVLFWLVLPPLFFCSKHVSGRLKAAYFVFWLPMAARAAGEIVLMYGTNRWQYAYGIAHDLFSIAILLPAALLCRRATPRPLAANLAVTAAMFAAEVYFASYIAAFHRHHPHAEIWFVGWEAPHLANQAATAFLVAALAGWLVYLVRKLP</sequence>
<dbReference type="EMBL" id="UGJJ01000001">
    <property type="protein sequence ID" value="STR00068.1"/>
    <property type="molecule type" value="Genomic_DNA"/>
</dbReference>
<dbReference type="Proteomes" id="UP000254293">
    <property type="component" value="Unassembled WGS sequence"/>
</dbReference>
<gene>
    <name evidence="2" type="ORF">NCTC13336_00264</name>
</gene>
<keyword evidence="1" id="KW-0812">Transmembrane</keyword>
<name>A0A377QZT0_9NEIS</name>
<keyword evidence="3" id="KW-1185">Reference proteome</keyword>
<feature type="transmembrane region" description="Helical" evidence="1">
    <location>
        <begin position="68"/>
        <end position="89"/>
    </location>
</feature>
<dbReference type="RefSeq" id="WP_115307398.1">
    <property type="nucleotide sequence ID" value="NZ_UGJJ01000001.1"/>
</dbReference>
<feature type="transmembrane region" description="Helical" evidence="1">
    <location>
        <begin position="128"/>
        <end position="147"/>
    </location>
</feature>
<feature type="transmembrane region" description="Helical" evidence="1">
    <location>
        <begin position="37"/>
        <end position="56"/>
    </location>
</feature>
<proteinExistence type="predicted"/>
<feature type="transmembrane region" description="Helical" evidence="1">
    <location>
        <begin position="95"/>
        <end position="116"/>
    </location>
</feature>
<evidence type="ECO:0000313" key="3">
    <source>
        <dbReference type="Proteomes" id="UP000254293"/>
    </source>
</evidence>
<keyword evidence="1" id="KW-0472">Membrane</keyword>
<dbReference type="AlphaFoldDB" id="A0A377QZT0"/>
<evidence type="ECO:0000313" key="2">
    <source>
        <dbReference type="EMBL" id="STR00068.1"/>
    </source>
</evidence>
<evidence type="ECO:0000256" key="1">
    <source>
        <dbReference type="SAM" id="Phobius"/>
    </source>
</evidence>
<keyword evidence="1" id="KW-1133">Transmembrane helix</keyword>
<reference evidence="2 3" key="1">
    <citation type="submission" date="2018-06" db="EMBL/GenBank/DDBJ databases">
        <authorList>
            <consortium name="Pathogen Informatics"/>
            <person name="Doyle S."/>
        </authorList>
    </citation>
    <scope>NUCLEOTIDE SEQUENCE [LARGE SCALE GENOMIC DNA]</scope>
    <source>
        <strain evidence="2 3">NCTC13336</strain>
    </source>
</reference>
<protein>
    <submittedName>
        <fullName evidence="2">Uncharacterized protein</fullName>
    </submittedName>
</protein>
<dbReference type="OrthoDB" id="8607157at2"/>
<accession>A0A377QZT0</accession>
<organism evidence="2 3">
    <name type="scientific">Kingella potus</name>
    <dbReference type="NCBI Taxonomy" id="265175"/>
    <lineage>
        <taxon>Bacteria</taxon>
        <taxon>Pseudomonadati</taxon>
        <taxon>Pseudomonadota</taxon>
        <taxon>Betaproteobacteria</taxon>
        <taxon>Neisseriales</taxon>
        <taxon>Neisseriaceae</taxon>
        <taxon>Kingella</taxon>
    </lineage>
</organism>